<dbReference type="EC" id="2.7.7.12" evidence="5 13"/>
<gene>
    <name evidence="17" type="primary">galT</name>
    <name evidence="17" type="ORF">GYA55_05655</name>
</gene>
<sequence length="276" mass="31899">DFPALYEREELTEASGALTNSPSFIRMTSEEGLCRVICFSPRHDLTLPQMEVSAIRAVINIWDEQTKDLMSHSSISHVMIFENKGEIMGCSNPHPHGQIWSSKFIPNIPWLALNAQDKYFKAHGTLLLKDYLDWEISERERIVCENDAWVALIPFWAEWPFEVMILPRRAVRSISGLKDSERDAWAALMKELLIRYDNLFETSFPYSMGVYQAPKGWIENKAISLYQVFLPPLLRSATIKKFMVGFELTAEVQRDITAETAADRLRAVSTRYFRER</sequence>
<evidence type="ECO:0000256" key="7">
    <source>
        <dbReference type="ARBA" id="ARBA00022679"/>
    </source>
</evidence>
<dbReference type="Pfam" id="PF01087">
    <property type="entry name" value="GalP_UDP_transf"/>
    <property type="match status" value="1"/>
</dbReference>
<keyword evidence="7 14" id="KW-0808">Transferase</keyword>
<evidence type="ECO:0000256" key="12">
    <source>
        <dbReference type="ARBA" id="ARBA00023277"/>
    </source>
</evidence>
<dbReference type="InterPro" id="IPR005849">
    <property type="entry name" value="GalP_Utransf_N"/>
</dbReference>
<evidence type="ECO:0000256" key="9">
    <source>
        <dbReference type="ARBA" id="ARBA00022723"/>
    </source>
</evidence>
<dbReference type="UniPathway" id="UPA00214"/>
<dbReference type="GO" id="GO:0008108">
    <property type="term" value="F:UDP-glucose:hexose-1-phosphate uridylyltransferase activity"/>
    <property type="evidence" value="ECO:0007669"/>
    <property type="project" value="UniProtKB-UniRule"/>
</dbReference>
<keyword evidence="10" id="KW-0862">Zinc</keyword>
<reference evidence="17 18" key="1">
    <citation type="journal article" date="2020" name="Biotechnol. Biofuels">
        <title>New insights from the biogas microbiome by comprehensive genome-resolved metagenomics of nearly 1600 species originating from multiple anaerobic digesters.</title>
        <authorList>
            <person name="Campanaro S."/>
            <person name="Treu L."/>
            <person name="Rodriguez-R L.M."/>
            <person name="Kovalovszki A."/>
            <person name="Ziels R.M."/>
            <person name="Maus I."/>
            <person name="Zhu X."/>
            <person name="Kougias P.G."/>
            <person name="Basile A."/>
            <person name="Luo G."/>
            <person name="Schluter A."/>
            <person name="Konstantinidis K.T."/>
            <person name="Angelidaki I."/>
        </authorList>
    </citation>
    <scope>NUCLEOTIDE SEQUENCE [LARGE SCALE GENOMIC DNA]</scope>
    <source>
        <strain evidence="17">AS27yjCOA_65</strain>
    </source>
</reference>
<keyword evidence="9 14" id="KW-0479">Metal-binding</keyword>
<evidence type="ECO:0000256" key="8">
    <source>
        <dbReference type="ARBA" id="ARBA00022695"/>
    </source>
</evidence>
<dbReference type="InterPro" id="IPR019779">
    <property type="entry name" value="GalP_UDPtransf1_His-AS"/>
</dbReference>
<dbReference type="Proteomes" id="UP000524246">
    <property type="component" value="Unassembled WGS sequence"/>
</dbReference>
<dbReference type="FunFam" id="3.30.428.10:FF:000001">
    <property type="entry name" value="Galactose-1-phosphate uridylyltransferase"/>
    <property type="match status" value="1"/>
</dbReference>
<dbReference type="PROSITE" id="PS00117">
    <property type="entry name" value="GAL_P_UDP_TRANSF_I"/>
    <property type="match status" value="1"/>
</dbReference>
<keyword evidence="8 14" id="KW-0548">Nucleotidyltransferase</keyword>
<evidence type="ECO:0000259" key="15">
    <source>
        <dbReference type="Pfam" id="PF01087"/>
    </source>
</evidence>
<evidence type="ECO:0000256" key="13">
    <source>
        <dbReference type="NCBIfam" id="TIGR00209"/>
    </source>
</evidence>
<dbReference type="EMBL" id="JAAZON010000238">
    <property type="protein sequence ID" value="NMC62639.1"/>
    <property type="molecule type" value="Genomic_DNA"/>
</dbReference>
<comment type="pathway">
    <text evidence="3 14">Carbohydrate metabolism; galactose metabolism.</text>
</comment>
<evidence type="ECO:0000313" key="17">
    <source>
        <dbReference type="EMBL" id="NMC62639.1"/>
    </source>
</evidence>
<name>A0A7X9IK14_9DELT</name>
<evidence type="ECO:0000256" key="1">
    <source>
        <dbReference type="ARBA" id="ARBA00001107"/>
    </source>
</evidence>
<organism evidence="17 18">
    <name type="scientific">SAR324 cluster bacterium</name>
    <dbReference type="NCBI Taxonomy" id="2024889"/>
    <lineage>
        <taxon>Bacteria</taxon>
        <taxon>Deltaproteobacteria</taxon>
        <taxon>SAR324 cluster</taxon>
    </lineage>
</organism>
<dbReference type="InterPro" id="IPR001937">
    <property type="entry name" value="GalP_UDPtransf1"/>
</dbReference>
<evidence type="ECO:0000256" key="11">
    <source>
        <dbReference type="ARBA" id="ARBA00023144"/>
    </source>
</evidence>
<evidence type="ECO:0000256" key="14">
    <source>
        <dbReference type="RuleBase" id="RU000506"/>
    </source>
</evidence>
<proteinExistence type="inferred from homology"/>
<dbReference type="AlphaFoldDB" id="A0A7X9IK14"/>
<dbReference type="PANTHER" id="PTHR11943:SF1">
    <property type="entry name" value="GALACTOSE-1-PHOSPHATE URIDYLYLTRANSFERASE"/>
    <property type="match status" value="1"/>
</dbReference>
<evidence type="ECO:0000256" key="4">
    <source>
        <dbReference type="ARBA" id="ARBA00010951"/>
    </source>
</evidence>
<evidence type="ECO:0000313" key="18">
    <source>
        <dbReference type="Proteomes" id="UP000524246"/>
    </source>
</evidence>
<keyword evidence="12 14" id="KW-0119">Carbohydrate metabolism</keyword>
<accession>A0A7X9IK14</accession>
<comment type="catalytic activity">
    <reaction evidence="1 14">
        <text>alpha-D-galactose 1-phosphate + UDP-alpha-D-glucose = alpha-D-glucose 1-phosphate + UDP-alpha-D-galactose</text>
        <dbReference type="Rhea" id="RHEA:13989"/>
        <dbReference type="ChEBI" id="CHEBI:58336"/>
        <dbReference type="ChEBI" id="CHEBI:58601"/>
        <dbReference type="ChEBI" id="CHEBI:58885"/>
        <dbReference type="ChEBI" id="CHEBI:66914"/>
        <dbReference type="EC" id="2.7.7.12"/>
    </reaction>
</comment>
<protein>
    <recommendedName>
        <fullName evidence="6 13">Galactose-1-phosphate uridylyltransferase</fullName>
        <ecNumber evidence="5 13">2.7.7.12</ecNumber>
    </recommendedName>
</protein>
<comment type="caution">
    <text evidence="17">The sequence shown here is derived from an EMBL/GenBank/DDBJ whole genome shotgun (WGS) entry which is preliminary data.</text>
</comment>
<keyword evidence="11 14" id="KW-0299">Galactose metabolism</keyword>
<dbReference type="InterPro" id="IPR036265">
    <property type="entry name" value="HIT-like_sf"/>
</dbReference>
<dbReference type="SUPFAM" id="SSF54197">
    <property type="entry name" value="HIT-like"/>
    <property type="match status" value="2"/>
</dbReference>
<dbReference type="GO" id="GO:0033499">
    <property type="term" value="P:galactose catabolic process via UDP-galactose, Leloir pathway"/>
    <property type="evidence" value="ECO:0007669"/>
    <property type="project" value="TreeGrafter"/>
</dbReference>
<dbReference type="InterPro" id="IPR005850">
    <property type="entry name" value="GalP_Utransf_C"/>
</dbReference>
<dbReference type="Pfam" id="PF02744">
    <property type="entry name" value="GalP_UDP_tr_C"/>
    <property type="match status" value="1"/>
</dbReference>
<evidence type="ECO:0000259" key="16">
    <source>
        <dbReference type="Pfam" id="PF02744"/>
    </source>
</evidence>
<evidence type="ECO:0000256" key="10">
    <source>
        <dbReference type="ARBA" id="ARBA00022833"/>
    </source>
</evidence>
<dbReference type="GO" id="GO:0005737">
    <property type="term" value="C:cytoplasm"/>
    <property type="evidence" value="ECO:0007669"/>
    <property type="project" value="TreeGrafter"/>
</dbReference>
<feature type="non-terminal residue" evidence="17">
    <location>
        <position position="1"/>
    </location>
</feature>
<dbReference type="GO" id="GO:0008270">
    <property type="term" value="F:zinc ion binding"/>
    <property type="evidence" value="ECO:0007669"/>
    <property type="project" value="InterPro"/>
</dbReference>
<comment type="similarity">
    <text evidence="4 14">Belongs to the galactose-1-phosphate uridylyltransferase type 1 family.</text>
</comment>
<evidence type="ECO:0000256" key="2">
    <source>
        <dbReference type="ARBA" id="ARBA00001947"/>
    </source>
</evidence>
<dbReference type="PANTHER" id="PTHR11943">
    <property type="entry name" value="GALACTOSE-1-PHOSPHATE URIDYLYLTRANSFERASE"/>
    <property type="match status" value="1"/>
</dbReference>
<feature type="domain" description="Galactose-1-phosphate uridyl transferase N-terminal" evidence="15">
    <location>
        <begin position="1"/>
        <end position="106"/>
    </location>
</feature>
<feature type="domain" description="Galactose-1-phosphate uridyl transferase C-terminal" evidence="16">
    <location>
        <begin position="114"/>
        <end position="273"/>
    </location>
</feature>
<comment type="cofactor">
    <cofactor evidence="2">
        <name>Zn(2+)</name>
        <dbReference type="ChEBI" id="CHEBI:29105"/>
    </cofactor>
</comment>
<dbReference type="NCBIfam" id="TIGR00209">
    <property type="entry name" value="galT_1"/>
    <property type="match status" value="1"/>
</dbReference>
<evidence type="ECO:0000256" key="5">
    <source>
        <dbReference type="ARBA" id="ARBA00012384"/>
    </source>
</evidence>
<evidence type="ECO:0000256" key="6">
    <source>
        <dbReference type="ARBA" id="ARBA00016340"/>
    </source>
</evidence>
<evidence type="ECO:0000256" key="3">
    <source>
        <dbReference type="ARBA" id="ARBA00004947"/>
    </source>
</evidence>
<dbReference type="Gene3D" id="3.30.428.10">
    <property type="entry name" value="HIT-like"/>
    <property type="match status" value="2"/>
</dbReference>